<evidence type="ECO:0000313" key="7">
    <source>
        <dbReference type="Proteomes" id="UP001501920"/>
    </source>
</evidence>
<dbReference type="GO" id="GO:0016020">
    <property type="term" value="C:membrane"/>
    <property type="evidence" value="ECO:0007669"/>
    <property type="project" value="TreeGrafter"/>
</dbReference>
<sequence>MVSTMLKHLVVLVAAGLALWTAPEWLTLTLYGSRLSGWLFQPSVDVSADSGRLLRQHELSLYNGRESSKGLYLAILGQVFDVEKGRKHYGPEGGYRFFTGRDASRAFVTGEFTEAGLSDDVSDLSPSQIAALYDWLTFYQRDYTPVGRLIGRFYTDSGQPTEALRQVEASLAEGLRLKTQAEEENQLYPACNSEWSSTSGGRVWCSTKSGGVHRAWAGAPRRLFSPGSGNTRCVCMRLDDPTRSNNPNLKEYKDCPPHAESCLISQD</sequence>
<dbReference type="SMART" id="SM01117">
    <property type="entry name" value="Cyt-b5"/>
    <property type="match status" value="1"/>
</dbReference>
<gene>
    <name evidence="6" type="primary">CYB5D2</name>
</gene>
<comment type="function">
    <text evidence="1">Heme-binding protein which promotes neuronal but not astrocyte differentiation.</text>
</comment>
<comment type="similarity">
    <text evidence="2">Belongs to the cytochrome b5 family. MAPR subfamily.</text>
</comment>
<keyword evidence="7" id="KW-1185">Reference proteome</keyword>
<dbReference type="Ensembl" id="ENSPNAT00000002477.2">
    <property type="protein sequence ID" value="ENSPNAP00000027471.1"/>
    <property type="gene ID" value="ENSPNAG00000012963.2"/>
</dbReference>
<dbReference type="OrthoDB" id="10257697at2759"/>
<dbReference type="Pfam" id="PF00173">
    <property type="entry name" value="Cyt-b5"/>
    <property type="match status" value="1"/>
</dbReference>
<evidence type="ECO:0000256" key="4">
    <source>
        <dbReference type="ARBA" id="ARBA00042241"/>
    </source>
</evidence>
<proteinExistence type="inferred from homology"/>
<reference evidence="6" key="2">
    <citation type="submission" date="2025-08" db="UniProtKB">
        <authorList>
            <consortium name="Ensembl"/>
        </authorList>
    </citation>
    <scope>IDENTIFICATION</scope>
</reference>
<dbReference type="Proteomes" id="UP001501920">
    <property type="component" value="Chromosome 23"/>
</dbReference>
<dbReference type="AlphaFoldDB" id="A0A3B4DWQ2"/>
<reference evidence="6 7" key="1">
    <citation type="submission" date="2020-10" db="EMBL/GenBank/DDBJ databases">
        <title>Pygocentrus nattereri (red-bellied piranha) genome, fPygNat1, primary haplotype.</title>
        <authorList>
            <person name="Myers G."/>
            <person name="Meyer A."/>
            <person name="Karagic N."/>
            <person name="Pippel M."/>
            <person name="Winkler S."/>
            <person name="Tracey A."/>
            <person name="Wood J."/>
            <person name="Formenti G."/>
            <person name="Howe K."/>
            <person name="Fedrigo O."/>
            <person name="Jarvis E.D."/>
        </authorList>
    </citation>
    <scope>NUCLEOTIDE SEQUENCE [LARGE SCALE GENOMIC DNA]</scope>
</reference>
<protein>
    <recommendedName>
        <fullName evidence="3">Neuferricin</fullName>
    </recommendedName>
    <alternativeName>
        <fullName evidence="4">Cytochrome b5 domain-containing protein 2</fullName>
    </alternativeName>
</protein>
<dbReference type="PANTHER" id="PTHR10281:SF4">
    <property type="entry name" value="NEUFERRICIN"/>
    <property type="match status" value="1"/>
</dbReference>
<dbReference type="InterPro" id="IPR050577">
    <property type="entry name" value="MAPR/NEUFC/NENF-like"/>
</dbReference>
<evidence type="ECO:0000256" key="3">
    <source>
        <dbReference type="ARBA" id="ARBA00039568"/>
    </source>
</evidence>
<evidence type="ECO:0000256" key="2">
    <source>
        <dbReference type="ARBA" id="ARBA00038357"/>
    </source>
</evidence>
<evidence type="ECO:0000256" key="1">
    <source>
        <dbReference type="ARBA" id="ARBA00037690"/>
    </source>
</evidence>
<accession>A0A3B4DWQ2</accession>
<evidence type="ECO:0000259" key="5">
    <source>
        <dbReference type="SMART" id="SM01117"/>
    </source>
</evidence>
<feature type="domain" description="Cytochrome b5 heme-binding" evidence="5">
    <location>
        <begin position="54"/>
        <end position="150"/>
    </location>
</feature>
<dbReference type="SUPFAM" id="SSF55856">
    <property type="entry name" value="Cytochrome b5-like heme/steroid binding domain"/>
    <property type="match status" value="1"/>
</dbReference>
<evidence type="ECO:0000313" key="6">
    <source>
        <dbReference type="Ensembl" id="ENSPNAP00000027471.1"/>
    </source>
</evidence>
<reference evidence="6" key="3">
    <citation type="submission" date="2025-09" db="UniProtKB">
        <authorList>
            <consortium name="Ensembl"/>
        </authorList>
    </citation>
    <scope>IDENTIFICATION</scope>
</reference>
<dbReference type="GO" id="GO:0012505">
    <property type="term" value="C:endomembrane system"/>
    <property type="evidence" value="ECO:0007669"/>
    <property type="project" value="TreeGrafter"/>
</dbReference>
<name>A0A3B4DWQ2_PYGNA</name>
<dbReference type="PANTHER" id="PTHR10281">
    <property type="entry name" value="MEMBRANE-ASSOCIATED PROGESTERONE RECEPTOR COMPONENT-RELATED"/>
    <property type="match status" value="1"/>
</dbReference>
<dbReference type="InterPro" id="IPR001199">
    <property type="entry name" value="Cyt_B5-like_heme/steroid-bd"/>
</dbReference>
<dbReference type="GeneTree" id="ENSGT00940000160156"/>
<dbReference type="OMA" id="GHKHYGP"/>
<dbReference type="STRING" id="42514.ENSPNAP00000027471"/>
<organism evidence="6 7">
    <name type="scientific">Pygocentrus nattereri</name>
    <name type="common">Red-bellied piranha</name>
    <dbReference type="NCBI Taxonomy" id="42514"/>
    <lineage>
        <taxon>Eukaryota</taxon>
        <taxon>Metazoa</taxon>
        <taxon>Chordata</taxon>
        <taxon>Craniata</taxon>
        <taxon>Vertebrata</taxon>
        <taxon>Euteleostomi</taxon>
        <taxon>Actinopterygii</taxon>
        <taxon>Neopterygii</taxon>
        <taxon>Teleostei</taxon>
        <taxon>Ostariophysi</taxon>
        <taxon>Characiformes</taxon>
        <taxon>Characoidei</taxon>
        <taxon>Pygocentrus</taxon>
    </lineage>
</organism>
<dbReference type="Gene3D" id="3.10.120.10">
    <property type="entry name" value="Cytochrome b5-like heme/steroid binding domain"/>
    <property type="match status" value="1"/>
</dbReference>
<dbReference type="InterPro" id="IPR036400">
    <property type="entry name" value="Cyt_B5-like_heme/steroid_sf"/>
</dbReference>